<keyword evidence="3" id="KW-1185">Reference proteome</keyword>
<dbReference type="Proteomes" id="UP001597218">
    <property type="component" value="Unassembled WGS sequence"/>
</dbReference>
<feature type="domain" description="Nuclease associated modular" evidence="1">
    <location>
        <begin position="58"/>
        <end position="74"/>
    </location>
</feature>
<evidence type="ECO:0000313" key="2">
    <source>
        <dbReference type="EMBL" id="MFD1926759.1"/>
    </source>
</evidence>
<evidence type="ECO:0000313" key="3">
    <source>
        <dbReference type="Proteomes" id="UP001597218"/>
    </source>
</evidence>
<proteinExistence type="predicted"/>
<reference evidence="3" key="1">
    <citation type="journal article" date="2019" name="Int. J. Syst. Evol. Microbiol.">
        <title>The Global Catalogue of Microorganisms (GCM) 10K type strain sequencing project: providing services to taxonomists for standard genome sequencing and annotation.</title>
        <authorList>
            <consortium name="The Broad Institute Genomics Platform"/>
            <consortium name="The Broad Institute Genome Sequencing Center for Infectious Disease"/>
            <person name="Wu L."/>
            <person name="Ma J."/>
        </authorList>
    </citation>
    <scope>NUCLEOTIDE SEQUENCE [LARGE SCALE GENOMIC DNA]</scope>
    <source>
        <strain evidence="3">CGMCC 4.7177</strain>
    </source>
</reference>
<dbReference type="SMART" id="SM00496">
    <property type="entry name" value="IENR2"/>
    <property type="match status" value="3"/>
</dbReference>
<accession>A0ABW4SEB9</accession>
<feature type="domain" description="Nuclease associated modular" evidence="1">
    <location>
        <begin position="17"/>
        <end position="33"/>
    </location>
</feature>
<name>A0ABW4SEB9_9BACL</name>
<gene>
    <name evidence="2" type="ORF">ACFSFY_01550</name>
</gene>
<protein>
    <recommendedName>
        <fullName evidence="1">Nuclease associated modular domain-containing protein</fullName>
    </recommendedName>
</protein>
<dbReference type="InterPro" id="IPR003611">
    <property type="entry name" value="NUMOD3"/>
</dbReference>
<feature type="domain" description="Nuclease associated modular" evidence="1">
    <location>
        <begin position="34"/>
        <end position="50"/>
    </location>
</feature>
<dbReference type="EMBL" id="JBHUGI010000004">
    <property type="protein sequence ID" value="MFD1926759.1"/>
    <property type="molecule type" value="Genomic_DNA"/>
</dbReference>
<sequence>MRKFIKDLNAGKSNKAKIKTLSKEHREKLSDAKLGIRRTDDTRAKIKETQLGEDFEHFKESHPEVPKSSMSRSHLTAADVKEIRDQYSNDRKASLRKLAKKYNVSRHTVHSIVHYKIWK</sequence>
<evidence type="ECO:0000259" key="1">
    <source>
        <dbReference type="SMART" id="SM00496"/>
    </source>
</evidence>
<dbReference type="RefSeq" id="WP_381535417.1">
    <property type="nucleotide sequence ID" value="NZ_JBHUGI010000004.1"/>
</dbReference>
<comment type="caution">
    <text evidence="2">The sequence shown here is derived from an EMBL/GenBank/DDBJ whole genome shotgun (WGS) entry which is preliminary data.</text>
</comment>
<organism evidence="2 3">
    <name type="scientific">Sporosarcina siberiensis</name>
    <dbReference type="NCBI Taxonomy" id="1365606"/>
    <lineage>
        <taxon>Bacteria</taxon>
        <taxon>Bacillati</taxon>
        <taxon>Bacillota</taxon>
        <taxon>Bacilli</taxon>
        <taxon>Bacillales</taxon>
        <taxon>Caryophanaceae</taxon>
        <taxon>Sporosarcina</taxon>
    </lineage>
</organism>